<dbReference type="RefSeq" id="WP_064980855.1">
    <property type="nucleotide sequence ID" value="NZ_LZLC01000104.1"/>
</dbReference>
<gene>
    <name evidence="3" type="ORF">A5630_20960</name>
</gene>
<dbReference type="OrthoDB" id="4728664at2"/>
<accession>A0A1A3H409</accession>
<dbReference type="Pfam" id="PF03061">
    <property type="entry name" value="4HBT"/>
    <property type="match status" value="1"/>
</dbReference>
<sequence>MAHAFRDPLEATEDLRRSPVHRHLQLSVVWQEQGVAILSMPLAPDLEGVAPGGIHGGMLATLADAASGFCLEGLFDLGSEIPVTTDMHVRYYRQPHGGPLVAEAQVVNVGRRLLSCECSIVDAAERVLARSTATFMIVPLAG</sequence>
<dbReference type="Gene3D" id="3.10.129.10">
    <property type="entry name" value="Hotdog Thioesterase"/>
    <property type="match status" value="1"/>
</dbReference>
<dbReference type="InterPro" id="IPR029069">
    <property type="entry name" value="HotDog_dom_sf"/>
</dbReference>
<dbReference type="InterPro" id="IPR003736">
    <property type="entry name" value="PAAI_dom"/>
</dbReference>
<evidence type="ECO:0000313" key="3">
    <source>
        <dbReference type="EMBL" id="OBJ42366.1"/>
    </source>
</evidence>
<keyword evidence="1" id="KW-0378">Hydrolase</keyword>
<organism evidence="3 4">
    <name type="scientific">Mycolicibacterium mucogenicum</name>
    <name type="common">Mycobacterium mucogenicum</name>
    <dbReference type="NCBI Taxonomy" id="56689"/>
    <lineage>
        <taxon>Bacteria</taxon>
        <taxon>Bacillati</taxon>
        <taxon>Actinomycetota</taxon>
        <taxon>Actinomycetes</taxon>
        <taxon>Mycobacteriales</taxon>
        <taxon>Mycobacteriaceae</taxon>
        <taxon>Mycolicibacterium</taxon>
    </lineage>
</organism>
<dbReference type="EMBL" id="LZLC01000104">
    <property type="protein sequence ID" value="OBJ42366.1"/>
    <property type="molecule type" value="Genomic_DNA"/>
</dbReference>
<evidence type="ECO:0000259" key="2">
    <source>
        <dbReference type="Pfam" id="PF03061"/>
    </source>
</evidence>
<name>A0A1A3H409_MYCMU</name>
<dbReference type="NCBIfam" id="TIGR00369">
    <property type="entry name" value="unchar_dom_1"/>
    <property type="match status" value="1"/>
</dbReference>
<dbReference type="SUPFAM" id="SSF54637">
    <property type="entry name" value="Thioesterase/thiol ester dehydrase-isomerase"/>
    <property type="match status" value="1"/>
</dbReference>
<reference evidence="3 4" key="1">
    <citation type="submission" date="2016-06" db="EMBL/GenBank/DDBJ databases">
        <authorList>
            <person name="Kjaerup R.B."/>
            <person name="Dalgaard T.S."/>
            <person name="Juul-Madsen H.R."/>
        </authorList>
    </citation>
    <scope>NUCLEOTIDE SEQUENCE [LARGE SCALE GENOMIC DNA]</scope>
    <source>
        <strain evidence="3 4">1127319.6</strain>
    </source>
</reference>
<dbReference type="STRING" id="56689.GCA_001291445_02826"/>
<feature type="domain" description="Thioesterase" evidence="2">
    <location>
        <begin position="52"/>
        <end position="127"/>
    </location>
</feature>
<dbReference type="Proteomes" id="UP000093898">
    <property type="component" value="Unassembled WGS sequence"/>
</dbReference>
<dbReference type="AlphaFoldDB" id="A0A1A3H409"/>
<protein>
    <recommendedName>
        <fullName evidence="2">Thioesterase domain-containing protein</fullName>
    </recommendedName>
</protein>
<evidence type="ECO:0000313" key="4">
    <source>
        <dbReference type="Proteomes" id="UP000093898"/>
    </source>
</evidence>
<comment type="caution">
    <text evidence="3">The sequence shown here is derived from an EMBL/GenBank/DDBJ whole genome shotgun (WGS) entry which is preliminary data.</text>
</comment>
<evidence type="ECO:0000256" key="1">
    <source>
        <dbReference type="ARBA" id="ARBA00022801"/>
    </source>
</evidence>
<proteinExistence type="predicted"/>
<dbReference type="InterPro" id="IPR006683">
    <property type="entry name" value="Thioestr_dom"/>
</dbReference>
<dbReference type="CDD" id="cd03443">
    <property type="entry name" value="PaaI_thioesterase"/>
    <property type="match status" value="1"/>
</dbReference>
<dbReference type="GO" id="GO:0016289">
    <property type="term" value="F:acyl-CoA hydrolase activity"/>
    <property type="evidence" value="ECO:0007669"/>
    <property type="project" value="UniProtKB-ARBA"/>
</dbReference>